<dbReference type="AlphaFoldDB" id="A0A1F6GQQ4"/>
<evidence type="ECO:0000313" key="2">
    <source>
        <dbReference type="Proteomes" id="UP000177583"/>
    </source>
</evidence>
<accession>A0A1F6GQQ4</accession>
<dbReference type="InterPro" id="IPR021457">
    <property type="entry name" value="DUF3108"/>
</dbReference>
<sequence>MAKIRLILVGLLLVWGQPLVAKPLPQPERLLYRISLGGWLTLGYAEVKNKGPCPQTPHCLSFEARAWNDGWAHSVYPVDDLVQTEWDPVLRHTLWHKKKQQEGRIDQEYEVHFDYQSGQAQWTQRGFSANTSGGLDQGTTKGLIPELQDPLSAIFYARSYPVEGKPGMKFKIGAFDDLKVSQIEMSILQEQTLVHEVNGESREFQTQLIQPQYEGSGMFQRSDRKLFMWVSKGASRVTLKFQAEIAVGSIWAELIEADPLID</sequence>
<organism evidence="1 2">
    <name type="scientific">Candidatus Lambdaproteobacteria bacterium RIFOXYD2_FULL_56_26</name>
    <dbReference type="NCBI Taxonomy" id="1817773"/>
    <lineage>
        <taxon>Bacteria</taxon>
        <taxon>Pseudomonadati</taxon>
        <taxon>Pseudomonadota</taxon>
        <taxon>Candidatus Lambdaproteobacteria</taxon>
    </lineage>
</organism>
<evidence type="ECO:0008006" key="3">
    <source>
        <dbReference type="Google" id="ProtNLM"/>
    </source>
</evidence>
<protein>
    <recommendedName>
        <fullName evidence="3">DUF3108 domain-containing protein</fullName>
    </recommendedName>
</protein>
<reference evidence="1 2" key="1">
    <citation type="journal article" date="2016" name="Nat. Commun.">
        <title>Thousands of microbial genomes shed light on interconnected biogeochemical processes in an aquifer system.</title>
        <authorList>
            <person name="Anantharaman K."/>
            <person name="Brown C.T."/>
            <person name="Hug L.A."/>
            <person name="Sharon I."/>
            <person name="Castelle C.J."/>
            <person name="Probst A.J."/>
            <person name="Thomas B.C."/>
            <person name="Singh A."/>
            <person name="Wilkins M.J."/>
            <person name="Karaoz U."/>
            <person name="Brodie E.L."/>
            <person name="Williams K.H."/>
            <person name="Hubbard S.S."/>
            <person name="Banfield J.F."/>
        </authorList>
    </citation>
    <scope>NUCLEOTIDE SEQUENCE [LARGE SCALE GENOMIC DNA]</scope>
</reference>
<dbReference type="Proteomes" id="UP000177583">
    <property type="component" value="Unassembled WGS sequence"/>
</dbReference>
<proteinExistence type="predicted"/>
<comment type="caution">
    <text evidence="1">The sequence shown here is derived from an EMBL/GenBank/DDBJ whole genome shotgun (WGS) entry which is preliminary data.</text>
</comment>
<dbReference type="Pfam" id="PF11306">
    <property type="entry name" value="DUF3108"/>
    <property type="match status" value="1"/>
</dbReference>
<gene>
    <name evidence="1" type="ORF">A2557_09230</name>
</gene>
<name>A0A1F6GQQ4_9PROT</name>
<dbReference type="EMBL" id="MFNF01000046">
    <property type="protein sequence ID" value="OGH00371.1"/>
    <property type="molecule type" value="Genomic_DNA"/>
</dbReference>
<evidence type="ECO:0000313" key="1">
    <source>
        <dbReference type="EMBL" id="OGH00371.1"/>
    </source>
</evidence>